<evidence type="ECO:0000313" key="9">
    <source>
        <dbReference type="Proteomes" id="UP000518266"/>
    </source>
</evidence>
<dbReference type="PANTHER" id="PTHR12493">
    <property type="entry name" value="CUE DOMAIN CONTAINING 2"/>
    <property type="match status" value="1"/>
</dbReference>
<dbReference type="GO" id="GO:0005634">
    <property type="term" value="C:nucleus"/>
    <property type="evidence" value="ECO:0007669"/>
    <property type="project" value="UniProtKB-SubCell"/>
</dbReference>
<protein>
    <recommendedName>
        <fullName evidence="10">CUE domain-containing protein 2</fullName>
    </recommendedName>
</protein>
<dbReference type="GO" id="GO:0005737">
    <property type="term" value="C:cytoplasm"/>
    <property type="evidence" value="ECO:0007669"/>
    <property type="project" value="UniProtKB-SubCell"/>
</dbReference>
<keyword evidence="5" id="KW-0833">Ubl conjugation pathway</keyword>
<dbReference type="InterPro" id="IPR039805">
    <property type="entry name" value="CUE_CUED2"/>
</dbReference>
<comment type="similarity">
    <text evidence="3">Belongs to the CUEDC2 family.</text>
</comment>
<comment type="caution">
    <text evidence="8">The sequence shown here is derived from an EMBL/GenBank/DDBJ whole genome shotgun (WGS) entry which is preliminary data.</text>
</comment>
<gene>
    <name evidence="8" type="ORF">F7725_023991</name>
</gene>
<evidence type="ECO:0000256" key="2">
    <source>
        <dbReference type="ARBA" id="ARBA00004496"/>
    </source>
</evidence>
<evidence type="ECO:0000256" key="4">
    <source>
        <dbReference type="ARBA" id="ARBA00022490"/>
    </source>
</evidence>
<evidence type="ECO:0000256" key="3">
    <source>
        <dbReference type="ARBA" id="ARBA00006106"/>
    </source>
</evidence>
<feature type="region of interest" description="Disordered" evidence="7">
    <location>
        <begin position="120"/>
        <end position="145"/>
    </location>
</feature>
<evidence type="ECO:0000256" key="6">
    <source>
        <dbReference type="ARBA" id="ARBA00023242"/>
    </source>
</evidence>
<dbReference type="AlphaFoldDB" id="A0A7J5XY81"/>
<evidence type="ECO:0000256" key="1">
    <source>
        <dbReference type="ARBA" id="ARBA00004123"/>
    </source>
</evidence>
<name>A0A7J5XY81_DISMA</name>
<proteinExistence type="inferred from homology"/>
<comment type="subcellular location">
    <subcellularLocation>
        <location evidence="2">Cytoplasm</location>
    </subcellularLocation>
    <subcellularLocation>
        <location evidence="1">Nucleus</location>
    </subcellularLocation>
</comment>
<keyword evidence="6" id="KW-0539">Nucleus</keyword>
<organism evidence="8 9">
    <name type="scientific">Dissostichus mawsoni</name>
    <name type="common">Antarctic cod</name>
    <dbReference type="NCBI Taxonomy" id="36200"/>
    <lineage>
        <taxon>Eukaryota</taxon>
        <taxon>Metazoa</taxon>
        <taxon>Chordata</taxon>
        <taxon>Craniata</taxon>
        <taxon>Vertebrata</taxon>
        <taxon>Euteleostomi</taxon>
        <taxon>Actinopterygii</taxon>
        <taxon>Neopterygii</taxon>
        <taxon>Teleostei</taxon>
        <taxon>Neoteleostei</taxon>
        <taxon>Acanthomorphata</taxon>
        <taxon>Eupercaria</taxon>
        <taxon>Perciformes</taxon>
        <taxon>Notothenioidei</taxon>
        <taxon>Nototheniidae</taxon>
        <taxon>Dissostichus</taxon>
    </lineage>
</organism>
<dbReference type="EMBL" id="JAAKFY010000019">
    <property type="protein sequence ID" value="KAF3842040.1"/>
    <property type="molecule type" value="Genomic_DNA"/>
</dbReference>
<evidence type="ECO:0000313" key="8">
    <source>
        <dbReference type="EMBL" id="KAF3842040.1"/>
    </source>
</evidence>
<sequence>MTSNQPVKRKKRERESVLRRLVFLEVEFTIRSSNTADGVFRVHSALSGTLPGPNIKQCFMVLGLIWALEAHGGFQGRRSAPGKSLTSMAHGPPLLGEGQKAQHHGAVKVECSTITAAAGSLQRGSDNGPEGKRQHAEGPGIVWKTDKEHREQKENAMELHKIIHSVLYEFIQAYIPDADLSTLDDVLLFYITGVLEDLGSEQSVEENLDVEDFAEMLEAYIPGFAEIDSVKVCEMMFNLASKLATARTSEIVELKARTEEISLKLPTLPSEPPPAETQCLKTQTEGATAKQPVSKWESQEQHLLEMFPKCSLSDARSALCIAKGDIEEAVRLIIEGDVQLSQTPLNVNPGKSISSVPDQKLKESILEKYMLVDRDEDKKTHRPLPPKEAPKKLVRYHGNQVVTTKGERYQLVKKDDEEDMKKTYVNLKPARKYRFH</sequence>
<keyword evidence="9" id="KW-1185">Reference proteome</keyword>
<reference evidence="8 9" key="1">
    <citation type="submission" date="2020-03" db="EMBL/GenBank/DDBJ databases">
        <title>Dissostichus mawsoni Genome sequencing and assembly.</title>
        <authorList>
            <person name="Park H."/>
        </authorList>
    </citation>
    <scope>NUCLEOTIDE SEQUENCE [LARGE SCALE GENOMIC DNA]</scope>
    <source>
        <strain evidence="8">DM0001</strain>
        <tissue evidence="8">Muscle</tissue>
    </source>
</reference>
<feature type="region of interest" description="Disordered" evidence="7">
    <location>
        <begin position="77"/>
        <end position="102"/>
    </location>
</feature>
<dbReference type="Proteomes" id="UP000518266">
    <property type="component" value="Unassembled WGS sequence"/>
</dbReference>
<evidence type="ECO:0000256" key="5">
    <source>
        <dbReference type="ARBA" id="ARBA00022786"/>
    </source>
</evidence>
<keyword evidence="4" id="KW-0963">Cytoplasm</keyword>
<dbReference type="PANTHER" id="PTHR12493:SF0">
    <property type="entry name" value="CUE DOMAIN-CONTAINING PROTEIN 2"/>
    <property type="match status" value="1"/>
</dbReference>
<accession>A0A7J5XY81</accession>
<evidence type="ECO:0000256" key="7">
    <source>
        <dbReference type="SAM" id="MobiDB-lite"/>
    </source>
</evidence>
<evidence type="ECO:0008006" key="10">
    <source>
        <dbReference type="Google" id="ProtNLM"/>
    </source>
</evidence>
<dbReference type="OrthoDB" id="10060331at2759"/>
<dbReference type="CDD" id="cd14367">
    <property type="entry name" value="CUE_CUED2"/>
    <property type="match status" value="1"/>
</dbReference>